<evidence type="ECO:0000256" key="1">
    <source>
        <dbReference type="SAM" id="SignalP"/>
    </source>
</evidence>
<keyword evidence="1" id="KW-0732">Signal</keyword>
<evidence type="ECO:0000313" key="2">
    <source>
        <dbReference type="EMBL" id="SMC45556.1"/>
    </source>
</evidence>
<dbReference type="EMBL" id="FWXW01000002">
    <property type="protein sequence ID" value="SMC45556.1"/>
    <property type="molecule type" value="Genomic_DNA"/>
</dbReference>
<keyword evidence="3" id="KW-1185">Reference proteome</keyword>
<accession>A0A1W1ZB46</accession>
<dbReference type="AlphaFoldDB" id="A0A1W1ZB46"/>
<feature type="chain" id="PRO_5012596718" evidence="1">
    <location>
        <begin position="28"/>
        <end position="184"/>
    </location>
</feature>
<reference evidence="2 3" key="1">
    <citation type="submission" date="2017-04" db="EMBL/GenBank/DDBJ databases">
        <authorList>
            <person name="Afonso C.L."/>
            <person name="Miller P.J."/>
            <person name="Scott M.A."/>
            <person name="Spackman E."/>
            <person name="Goraichik I."/>
            <person name="Dimitrov K.M."/>
            <person name="Suarez D.L."/>
            <person name="Swayne D.E."/>
        </authorList>
    </citation>
    <scope>NUCLEOTIDE SEQUENCE [LARGE SCALE GENOMIC DNA]</scope>
    <source>
        <strain evidence="2 3">DSM 12816</strain>
    </source>
</reference>
<dbReference type="RefSeq" id="WP_084233569.1">
    <property type="nucleotide sequence ID" value="NZ_FWXW01000002.1"/>
</dbReference>
<dbReference type="STRING" id="1122930.SAMN02745168_0926"/>
<organism evidence="2 3">
    <name type="scientific">Papillibacter cinnamivorans DSM 12816</name>
    <dbReference type="NCBI Taxonomy" id="1122930"/>
    <lineage>
        <taxon>Bacteria</taxon>
        <taxon>Bacillati</taxon>
        <taxon>Bacillota</taxon>
        <taxon>Clostridia</taxon>
        <taxon>Eubacteriales</taxon>
        <taxon>Oscillospiraceae</taxon>
        <taxon>Papillibacter</taxon>
    </lineage>
</organism>
<protein>
    <submittedName>
        <fullName evidence="2">Uncharacterized protein</fullName>
    </submittedName>
</protein>
<gene>
    <name evidence="2" type="ORF">SAMN02745168_0926</name>
</gene>
<evidence type="ECO:0000313" key="3">
    <source>
        <dbReference type="Proteomes" id="UP000192790"/>
    </source>
</evidence>
<proteinExistence type="predicted"/>
<sequence>MKRKKWPLKAAAAVLVVATLAGFGVLAAESGSQTDPLITLSYLTDTLTPGILQQTDAKITSNNTLLTSALTEQINAFTQQMDTKIAAVQTGGQTPGTSSTYAVVSLNSGQTLTGTIGTEIMLRVGTAACVASSSPGLIDMTDGSTLNNGASLVKNHLYMATIENRGIKATAAVKVLVRGTYTVK</sequence>
<dbReference type="Proteomes" id="UP000192790">
    <property type="component" value="Unassembled WGS sequence"/>
</dbReference>
<feature type="signal peptide" evidence="1">
    <location>
        <begin position="1"/>
        <end position="27"/>
    </location>
</feature>
<name>A0A1W1ZB46_9FIRM</name>
<dbReference type="OrthoDB" id="2381664at2"/>